<dbReference type="GO" id="GO:0008270">
    <property type="term" value="F:zinc ion binding"/>
    <property type="evidence" value="ECO:0007669"/>
    <property type="project" value="InterPro"/>
</dbReference>
<dbReference type="AlphaFoldDB" id="A0A0E9NHK7"/>
<keyword evidence="4" id="KW-1185">Reference proteome</keyword>
<proteinExistence type="predicted"/>
<dbReference type="InterPro" id="IPR036864">
    <property type="entry name" value="Zn2-C6_fun-type_DNA-bd_sf"/>
</dbReference>
<feature type="domain" description="Zn(2)-C6 fungal-type" evidence="2">
    <location>
        <begin position="657"/>
        <end position="691"/>
    </location>
</feature>
<reference evidence="3 4" key="1">
    <citation type="journal article" date="2011" name="J. Gen. Appl. Microbiol.">
        <title>Draft genome sequencing of the enigmatic yeast Saitoella complicata.</title>
        <authorList>
            <person name="Nishida H."/>
            <person name="Hamamoto M."/>
            <person name="Sugiyama J."/>
        </authorList>
    </citation>
    <scope>NUCLEOTIDE SEQUENCE [LARGE SCALE GENOMIC DNA]</scope>
    <source>
        <strain evidence="3 4">NRRL Y-17804</strain>
    </source>
</reference>
<evidence type="ECO:0000313" key="4">
    <source>
        <dbReference type="Proteomes" id="UP000033140"/>
    </source>
</evidence>
<comment type="caution">
    <text evidence="3">The sequence shown here is derived from an EMBL/GenBank/DDBJ whole genome shotgun (WGS) entry which is preliminary data.</text>
</comment>
<dbReference type="SUPFAM" id="SSF53474">
    <property type="entry name" value="alpha/beta-Hydrolases"/>
    <property type="match status" value="1"/>
</dbReference>
<dbReference type="EMBL" id="BACD03000018">
    <property type="protein sequence ID" value="GAO48870.1"/>
    <property type="molecule type" value="Genomic_DNA"/>
</dbReference>
<feature type="region of interest" description="Disordered" evidence="1">
    <location>
        <begin position="994"/>
        <end position="1015"/>
    </location>
</feature>
<dbReference type="InterPro" id="IPR001138">
    <property type="entry name" value="Zn2Cys6_DnaBD"/>
</dbReference>
<evidence type="ECO:0000313" key="3">
    <source>
        <dbReference type="EMBL" id="GAO48870.1"/>
    </source>
</evidence>
<dbReference type="PROSITE" id="PS50048">
    <property type="entry name" value="ZN2_CY6_FUNGAL_2"/>
    <property type="match status" value="1"/>
</dbReference>
<feature type="compositionally biased region" description="Low complexity" evidence="1">
    <location>
        <begin position="875"/>
        <end position="890"/>
    </location>
</feature>
<dbReference type="STRING" id="698492.A0A0E9NHK7"/>
<dbReference type="SMART" id="SM00066">
    <property type="entry name" value="GAL4"/>
    <property type="match status" value="1"/>
</dbReference>
<reference evidence="3 4" key="3">
    <citation type="journal article" date="2015" name="Genome Announc.">
        <title>Draft Genome Sequence of the Archiascomycetous Yeast Saitoella complicata.</title>
        <authorList>
            <person name="Yamauchi K."/>
            <person name="Kondo S."/>
            <person name="Hamamoto M."/>
            <person name="Takahashi Y."/>
            <person name="Ogura Y."/>
            <person name="Hayashi T."/>
            <person name="Nishida H."/>
        </authorList>
    </citation>
    <scope>NUCLEOTIDE SEQUENCE [LARGE SCALE GENOMIC DNA]</scope>
    <source>
        <strain evidence="3 4">NRRL Y-17804</strain>
    </source>
</reference>
<feature type="compositionally biased region" description="Low complexity" evidence="1">
    <location>
        <begin position="493"/>
        <end position="511"/>
    </location>
</feature>
<evidence type="ECO:0000256" key="1">
    <source>
        <dbReference type="SAM" id="MobiDB-lite"/>
    </source>
</evidence>
<name>A0A0E9NHK7_SAICN</name>
<feature type="compositionally biased region" description="Polar residues" evidence="1">
    <location>
        <begin position="846"/>
        <end position="859"/>
    </location>
</feature>
<feature type="region of interest" description="Disordered" evidence="1">
    <location>
        <begin position="493"/>
        <end position="530"/>
    </location>
</feature>
<dbReference type="Gene3D" id="4.10.240.10">
    <property type="entry name" value="Zn(2)-C6 fungal-type DNA-binding domain"/>
    <property type="match status" value="1"/>
</dbReference>
<evidence type="ECO:0000259" key="2">
    <source>
        <dbReference type="PROSITE" id="PS50048"/>
    </source>
</evidence>
<sequence length="1015" mass="110107">MTSRAEFTIAGLTTHVYGLENLSSTPRELSVLFFLHGRLGYALEPRYEAPVHAILKAHADAKKEGRVQKDLVIVTFDQRNHGHRKIHDLPNLTWTEGNALHAQDMFSAQYGTATDVSLLIRFLPSYLFPNDERRVAEWMCAGISLGGHATWIVLEHEKRVKTGIVIIGCPDYEKLMRHRTGTSNLPFSAPHIPKSLLETLKELDPAAMKDGLERLHGKSVCVLSGGADQLVPWDCSDEFVGKVRRDPEIEKYIKVYEGVGHEVTPEMVRETAEFVIKAMGGSSSLTLLCLVVRRGLLRSTGYAMTSLPSYKELRASTCGSISKGPQLSECQLQACWDFIEFTRAAASLRVAELSMTKLDLRCFSGTRHATPMSINISPGALYSRESRISLHLPPRAPSSPSERTPSTASPPLRKRAPLPLRASAVQLPLYPSTAAGACVTGEPLTQANLITRHRHRLGTSQQAAYVKGSILPNHCFPCYCQQHTFHHQQNMSSADQYQQYSDSQQQSQQQQLYHAETVPSTSGFDGSGAPIHAPAYNPAYNINVPQPNVNVHGNAAYAQHQALRESFAAQMKQQQHLQARLASFGYAQRVPQAGTVGALLAQTGVGSYSSMLDERDRMGMGGMNAMPGTGMSPGWAGRGKPTPPKDVEPPRHRIDVACQRCRRRKIRCSGAVGHLENKCNHCAKANHVCEFINRPPSNQSSPACSQPNSPTQHHVYMGAQYDMGGTLRGAGVNAHRPSLTTNSSSSSGGSVAGWPMTQAGMDNIATIQAQQARYQAMKRLSMPNVGMMSNTVSHHGSHPYNFNGVPLRSYTMPVPPTQPHLDQSQQQMFATPGYTGILQDDFAMPTSTGMQQNYSQQQMPHPAPIVPSTQNTDTPSPSMSESPLGGSSSPVQTFVASPATATPTGLEGKPRPGLSTLSSLSTIPTMYSNPTTAATSTASLHMHKSGLIPTSADGLSLFTPNTEKSMFKFLKDMTPSPAIGAGLVDVTKGGLEVQAPAAENDEKPASIDVKNEVEA</sequence>
<dbReference type="GO" id="GO:0000981">
    <property type="term" value="F:DNA-binding transcription factor activity, RNA polymerase II-specific"/>
    <property type="evidence" value="ECO:0007669"/>
    <property type="project" value="InterPro"/>
</dbReference>
<dbReference type="Gene3D" id="3.40.50.1820">
    <property type="entry name" value="alpha/beta hydrolase"/>
    <property type="match status" value="1"/>
</dbReference>
<dbReference type="PANTHER" id="PTHR47381:SF3">
    <property type="entry name" value="ALPHA_BETA-HYDROLASES SUPERFAMILY PROTEIN"/>
    <property type="match status" value="1"/>
</dbReference>
<gene>
    <name evidence="3" type="ORF">G7K_3034-t1</name>
</gene>
<dbReference type="PANTHER" id="PTHR47381">
    <property type="entry name" value="ALPHA/BETA-HYDROLASES SUPERFAMILY PROTEIN"/>
    <property type="match status" value="1"/>
</dbReference>
<feature type="compositionally biased region" description="Basic and acidic residues" evidence="1">
    <location>
        <begin position="1000"/>
        <end position="1015"/>
    </location>
</feature>
<reference evidence="3 4" key="2">
    <citation type="journal article" date="2014" name="J. Gen. Appl. Microbiol.">
        <title>The early diverging ascomycetous budding yeast Saitoella complicata has three histone deacetylases belonging to the Clr6, Hos2, and Rpd3 lineages.</title>
        <authorList>
            <person name="Nishida H."/>
            <person name="Matsumoto T."/>
            <person name="Kondo S."/>
            <person name="Hamamoto M."/>
            <person name="Yoshikawa H."/>
        </authorList>
    </citation>
    <scope>NUCLEOTIDE SEQUENCE [LARGE SCALE GENOMIC DNA]</scope>
    <source>
        <strain evidence="3 4">NRRL Y-17804</strain>
    </source>
</reference>
<dbReference type="SUPFAM" id="SSF57701">
    <property type="entry name" value="Zn2/Cys6 DNA-binding domain"/>
    <property type="match status" value="1"/>
</dbReference>
<organism evidence="3 4">
    <name type="scientific">Saitoella complicata (strain BCRC 22490 / CBS 7301 / JCM 7358 / NBRC 10748 / NRRL Y-17804)</name>
    <dbReference type="NCBI Taxonomy" id="698492"/>
    <lineage>
        <taxon>Eukaryota</taxon>
        <taxon>Fungi</taxon>
        <taxon>Dikarya</taxon>
        <taxon>Ascomycota</taxon>
        <taxon>Taphrinomycotina</taxon>
        <taxon>Taphrinomycotina incertae sedis</taxon>
        <taxon>Saitoella</taxon>
    </lineage>
</organism>
<feature type="compositionally biased region" description="Polar residues" evidence="1">
    <location>
        <begin position="398"/>
        <end position="407"/>
    </location>
</feature>
<feature type="region of interest" description="Disordered" evidence="1">
    <location>
        <begin position="391"/>
        <end position="417"/>
    </location>
</feature>
<protein>
    <recommendedName>
        <fullName evidence="2">Zn(2)-C6 fungal-type domain-containing protein</fullName>
    </recommendedName>
</protein>
<accession>A0A0E9NHK7</accession>
<dbReference type="Pfam" id="PF00172">
    <property type="entry name" value="Zn_clus"/>
    <property type="match status" value="1"/>
</dbReference>
<feature type="region of interest" description="Disordered" evidence="1">
    <location>
        <begin position="846"/>
        <end position="894"/>
    </location>
</feature>
<dbReference type="PROSITE" id="PS00463">
    <property type="entry name" value="ZN2_CY6_FUNGAL_1"/>
    <property type="match status" value="1"/>
</dbReference>
<dbReference type="CDD" id="cd00067">
    <property type="entry name" value="GAL4"/>
    <property type="match status" value="1"/>
</dbReference>
<dbReference type="InterPro" id="IPR029058">
    <property type="entry name" value="AB_hydrolase_fold"/>
</dbReference>
<dbReference type="Proteomes" id="UP000033140">
    <property type="component" value="Unassembled WGS sequence"/>
</dbReference>